<dbReference type="CDD" id="cd11296">
    <property type="entry name" value="O-FucT_like"/>
    <property type="match status" value="1"/>
</dbReference>
<gene>
    <name evidence="3" type="ORF">SERLADRAFT_476930</name>
</gene>
<dbReference type="GeneID" id="18820899"/>
<accession>F8P830</accession>
<dbReference type="RefSeq" id="XP_007322554.1">
    <property type="nucleotide sequence ID" value="XM_007322492.1"/>
</dbReference>
<proteinExistence type="predicted"/>
<feature type="transmembrane region" description="Helical" evidence="2">
    <location>
        <begin position="53"/>
        <end position="72"/>
    </location>
</feature>
<dbReference type="KEGG" id="sla:SERLADRAFT_476930"/>
<dbReference type="AlphaFoldDB" id="F8P830"/>
<name>F8P830_SERL9</name>
<protein>
    <submittedName>
        <fullName evidence="3">Uncharacterized protein</fullName>
    </submittedName>
</protein>
<reference evidence="3" key="1">
    <citation type="submission" date="2011-04" db="EMBL/GenBank/DDBJ databases">
        <title>Evolution of plant cell wall degrading machinery underlies the functional diversity of forest fungi.</title>
        <authorList>
            <consortium name="US DOE Joint Genome Institute (JGI-PGF)"/>
            <person name="Eastwood D.C."/>
            <person name="Floudas D."/>
            <person name="Binder M."/>
            <person name="Majcherczyk A."/>
            <person name="Schneider P."/>
            <person name="Aerts A."/>
            <person name="Asiegbu F.O."/>
            <person name="Baker S.E."/>
            <person name="Barry K."/>
            <person name="Bendiksby M."/>
            <person name="Blumentritt M."/>
            <person name="Coutinho P.M."/>
            <person name="Cullen D."/>
            <person name="Cullen D."/>
            <person name="Gathman A."/>
            <person name="Goodell B."/>
            <person name="Henrissat B."/>
            <person name="Ihrmark K."/>
            <person name="Kauserud H."/>
            <person name="Kohler A."/>
            <person name="LaButti K."/>
            <person name="Lapidus A."/>
            <person name="Lavin J.L."/>
            <person name="Lee Y.-H."/>
            <person name="Lindquist E."/>
            <person name="Lilly W."/>
            <person name="Lucas S."/>
            <person name="Morin E."/>
            <person name="Murat C."/>
            <person name="Oguiza J.A."/>
            <person name="Park J."/>
            <person name="Pisabarro A.G."/>
            <person name="Riley R."/>
            <person name="Rosling A."/>
            <person name="Salamov A."/>
            <person name="Schmidt O."/>
            <person name="Schmutz J."/>
            <person name="Skrede I."/>
            <person name="Stenlid J."/>
            <person name="Wiebenga A."/>
            <person name="Xie X."/>
            <person name="Kues U."/>
            <person name="Hibbett D.S."/>
            <person name="Hoffmeister D."/>
            <person name="Hogberg N."/>
            <person name="Martin F."/>
            <person name="Grigoriev I.V."/>
            <person name="Watkinson S.C."/>
        </authorList>
    </citation>
    <scope>NUCLEOTIDE SEQUENCE</scope>
    <source>
        <strain evidence="3">S7.9</strain>
    </source>
</reference>
<evidence type="ECO:0000256" key="1">
    <source>
        <dbReference type="SAM" id="MobiDB-lite"/>
    </source>
</evidence>
<dbReference type="EMBL" id="GL945440">
    <property type="protein sequence ID" value="EGO20588.1"/>
    <property type="molecule type" value="Genomic_DNA"/>
</dbReference>
<sequence>MSIFPVGALITPAEFQHGPHKNLSTKPDNGPRLPLFTSSNPRKMSSYRLTKRGIRILALVILAFIASVALVFQQDLLGQRLPPLYKQFRKQEQHLTHYNEYEKKPIKYLWAANHAHSSGWGNVMQDIIMVALLAHETKRSYVFDDYIWRKDGTIYSDFNGKLIPSRIPLSALVGGPLVGGEFPDGDDAPRAVSKDYFNKVCPNPTIIDTSIINTEHVRFDDDVSALQVFNLWLDKINSMDDDCIELDVHSNTIFEFWIFGNRKRVLSVFPLLVHNPVVTNWGWSPLVYAAYESNRHLFQPSSSLPAVFRSPEEDYNQPIPGLLALHVRRGDFENHCQHLANWSADWNAWNTLPELPDTFVRPTDGGWGETSEANMNMYIQRCYPSIEQIVEKVKAVVAASVDPLRYVYIMTNGAVPWVEELKTSIKSSGNWDHVGSSRDLQLTWEEKYVAHGLDMFVASRAQILIGNGWSSLTSNVVLLRLAHNMSLESNRFW</sequence>
<keyword evidence="2" id="KW-0472">Membrane</keyword>
<feature type="region of interest" description="Disordered" evidence="1">
    <location>
        <begin position="17"/>
        <end position="37"/>
    </location>
</feature>
<evidence type="ECO:0000256" key="2">
    <source>
        <dbReference type="SAM" id="Phobius"/>
    </source>
</evidence>
<dbReference type="HOGENOM" id="CLU_014826_0_0_1"/>
<dbReference type="Gene3D" id="3.40.50.11350">
    <property type="match status" value="1"/>
</dbReference>
<dbReference type="OrthoDB" id="2559662at2759"/>
<keyword evidence="2" id="KW-0812">Transmembrane</keyword>
<organism>
    <name type="scientific">Serpula lacrymans var. lacrymans (strain S7.9)</name>
    <name type="common">Dry rot fungus</name>
    <dbReference type="NCBI Taxonomy" id="578457"/>
    <lineage>
        <taxon>Eukaryota</taxon>
        <taxon>Fungi</taxon>
        <taxon>Dikarya</taxon>
        <taxon>Basidiomycota</taxon>
        <taxon>Agaricomycotina</taxon>
        <taxon>Agaricomycetes</taxon>
        <taxon>Agaricomycetidae</taxon>
        <taxon>Boletales</taxon>
        <taxon>Coniophorineae</taxon>
        <taxon>Serpulaceae</taxon>
        <taxon>Serpula</taxon>
    </lineage>
</organism>
<evidence type="ECO:0000313" key="3">
    <source>
        <dbReference type="EMBL" id="EGO20588.1"/>
    </source>
</evidence>
<keyword evidence="2" id="KW-1133">Transmembrane helix</keyword>
<dbReference type="Proteomes" id="UP000008064">
    <property type="component" value="Unassembled WGS sequence"/>
</dbReference>